<evidence type="ECO:0000313" key="2">
    <source>
        <dbReference type="EMBL" id="PKY70948.1"/>
    </source>
</evidence>
<evidence type="ECO:0000313" key="3">
    <source>
        <dbReference type="Proteomes" id="UP000242755"/>
    </source>
</evidence>
<keyword evidence="1" id="KW-1133">Transmembrane helix</keyword>
<gene>
    <name evidence="2" type="ORF">CYJ40_02515</name>
</gene>
<dbReference type="EMBL" id="PKGO01000002">
    <property type="protein sequence ID" value="PKY70948.1"/>
    <property type="molecule type" value="Genomic_DNA"/>
</dbReference>
<feature type="transmembrane region" description="Helical" evidence="1">
    <location>
        <begin position="31"/>
        <end position="51"/>
    </location>
</feature>
<dbReference type="RefSeq" id="WP_070427710.1">
    <property type="nucleotide sequence ID" value="NZ_PKGO01000002.1"/>
</dbReference>
<keyword evidence="1" id="KW-0472">Membrane</keyword>
<evidence type="ECO:0000256" key="1">
    <source>
        <dbReference type="SAM" id="Phobius"/>
    </source>
</evidence>
<comment type="caution">
    <text evidence="2">The sequence shown here is derived from an EMBL/GenBank/DDBJ whole genome shotgun (WGS) entry which is preliminary data.</text>
</comment>
<reference evidence="2 3" key="1">
    <citation type="submission" date="2017-12" db="EMBL/GenBank/DDBJ databases">
        <title>Phylogenetic diversity of female urinary microbiome.</title>
        <authorList>
            <person name="Thomas-White K."/>
            <person name="Wolfe A.J."/>
        </authorList>
    </citation>
    <scope>NUCLEOTIDE SEQUENCE [LARGE SCALE GENOMIC DNA]</scope>
    <source>
        <strain evidence="2 3">UMB0426</strain>
    </source>
</reference>
<dbReference type="AlphaFoldDB" id="A0A2I1IIK4"/>
<protein>
    <submittedName>
        <fullName evidence="2">Uncharacterized protein</fullName>
    </submittedName>
</protein>
<dbReference type="Proteomes" id="UP000242755">
    <property type="component" value="Unassembled WGS sequence"/>
</dbReference>
<dbReference type="STRING" id="1176165.GCA_001584405_00213"/>
<sequence>MQNTRAPWIVATFIMTVAAVVFSRLPQLRDLRLFLLLAALAFFLAGVVMAGRSLREAWARKRSERRR</sequence>
<organism evidence="2 3">
    <name type="scientific">Brevibacterium ravenspurgense</name>
    <dbReference type="NCBI Taxonomy" id="479117"/>
    <lineage>
        <taxon>Bacteria</taxon>
        <taxon>Bacillati</taxon>
        <taxon>Actinomycetota</taxon>
        <taxon>Actinomycetes</taxon>
        <taxon>Micrococcales</taxon>
        <taxon>Brevibacteriaceae</taxon>
        <taxon>Brevibacterium</taxon>
    </lineage>
</organism>
<name>A0A2I1IIK4_9MICO</name>
<proteinExistence type="predicted"/>
<feature type="transmembrane region" description="Helical" evidence="1">
    <location>
        <begin position="7"/>
        <end position="25"/>
    </location>
</feature>
<keyword evidence="1" id="KW-0812">Transmembrane</keyword>
<accession>A0A2I1IIK4</accession>